<proteinExistence type="predicted"/>
<dbReference type="HOGENOM" id="CLU_1573179_0_0_1"/>
<keyword evidence="3" id="KW-1185">Reference proteome</keyword>
<dbReference type="AlphaFoldDB" id="A0A0E0MPC0"/>
<dbReference type="Proteomes" id="UP000026962">
    <property type="component" value="Chromosome 12"/>
</dbReference>
<evidence type="ECO:0000313" key="3">
    <source>
        <dbReference type="Proteomes" id="UP000026962"/>
    </source>
</evidence>
<accession>A0A0E0MPC0</accession>
<organism evidence="2">
    <name type="scientific">Oryza punctata</name>
    <name type="common">Red rice</name>
    <dbReference type="NCBI Taxonomy" id="4537"/>
    <lineage>
        <taxon>Eukaryota</taxon>
        <taxon>Viridiplantae</taxon>
        <taxon>Streptophyta</taxon>
        <taxon>Embryophyta</taxon>
        <taxon>Tracheophyta</taxon>
        <taxon>Spermatophyta</taxon>
        <taxon>Magnoliopsida</taxon>
        <taxon>Liliopsida</taxon>
        <taxon>Poales</taxon>
        <taxon>Poaceae</taxon>
        <taxon>BOP clade</taxon>
        <taxon>Oryzoideae</taxon>
        <taxon>Oryzeae</taxon>
        <taxon>Oryzinae</taxon>
        <taxon>Oryza</taxon>
    </lineage>
</organism>
<name>A0A0E0MPC0_ORYPU</name>
<sequence length="170" mass="17002">MATGLGQGGNDDSGDNGGLPATAGLDPLQPSLERLDPSPATAGTTAASLGQDAARSAAWPKRCQCWAVPLLLLRQARDGVVGAQRHANEGRRGGSGGVNSSTSSTAVVGVNLKLPSKSLASNFGSGDVEGRTLSGNSWATSPSMTGRTQCASMGRIVWAEAGNKAGQPAS</sequence>
<feature type="region of interest" description="Disordered" evidence="1">
    <location>
        <begin position="1"/>
        <end position="48"/>
    </location>
</feature>
<reference evidence="2" key="2">
    <citation type="submission" date="2018-05" db="EMBL/GenBank/DDBJ databases">
        <title>OpunRS2 (Oryza punctata Reference Sequence Version 2).</title>
        <authorList>
            <person name="Zhang J."/>
            <person name="Kudrna D."/>
            <person name="Lee S."/>
            <person name="Talag J."/>
            <person name="Welchert J."/>
            <person name="Wing R.A."/>
        </authorList>
    </citation>
    <scope>NUCLEOTIDE SEQUENCE [LARGE SCALE GENOMIC DNA]</scope>
</reference>
<protein>
    <submittedName>
        <fullName evidence="2">Uncharacterized protein</fullName>
    </submittedName>
</protein>
<dbReference type="EnsemblPlants" id="OPUNC12G16290.1">
    <property type="protein sequence ID" value="OPUNC12G16290.1"/>
    <property type="gene ID" value="OPUNC12G16290"/>
</dbReference>
<feature type="compositionally biased region" description="Gly residues" evidence="1">
    <location>
        <begin position="1"/>
        <end position="17"/>
    </location>
</feature>
<evidence type="ECO:0000256" key="1">
    <source>
        <dbReference type="SAM" id="MobiDB-lite"/>
    </source>
</evidence>
<dbReference type="Gramene" id="OPUNC12G16290.1">
    <property type="protein sequence ID" value="OPUNC12G16290.1"/>
    <property type="gene ID" value="OPUNC12G16290"/>
</dbReference>
<evidence type="ECO:0000313" key="2">
    <source>
        <dbReference type="EnsemblPlants" id="OPUNC12G16290.1"/>
    </source>
</evidence>
<reference evidence="2" key="1">
    <citation type="submission" date="2015-04" db="UniProtKB">
        <authorList>
            <consortium name="EnsemblPlants"/>
        </authorList>
    </citation>
    <scope>IDENTIFICATION</scope>
</reference>